<organism evidence="4 5">
    <name type="scientific">Halopelagius fulvigenes</name>
    <dbReference type="NCBI Taxonomy" id="1198324"/>
    <lineage>
        <taxon>Archaea</taxon>
        <taxon>Methanobacteriati</taxon>
        <taxon>Methanobacteriota</taxon>
        <taxon>Stenosarchaea group</taxon>
        <taxon>Halobacteria</taxon>
        <taxon>Halobacteriales</taxon>
        <taxon>Haloferacaceae</taxon>
    </lineage>
</organism>
<evidence type="ECO:0000313" key="4">
    <source>
        <dbReference type="EMBL" id="MFC6826154.1"/>
    </source>
</evidence>
<name>A0ABD5U178_9EURY</name>
<reference evidence="4 5" key="1">
    <citation type="journal article" date="2019" name="Int. J. Syst. Evol. Microbiol.">
        <title>The Global Catalogue of Microorganisms (GCM) 10K type strain sequencing project: providing services to taxonomists for standard genome sequencing and annotation.</title>
        <authorList>
            <consortium name="The Broad Institute Genomics Platform"/>
            <consortium name="The Broad Institute Genome Sequencing Center for Infectious Disease"/>
            <person name="Wu L."/>
            <person name="Ma J."/>
        </authorList>
    </citation>
    <scope>NUCLEOTIDE SEQUENCE [LARGE SCALE GENOMIC DNA]</scope>
    <source>
        <strain evidence="4 5">YIM 94188</strain>
    </source>
</reference>
<feature type="region of interest" description="Disordered" evidence="1">
    <location>
        <begin position="1"/>
        <end position="43"/>
    </location>
</feature>
<feature type="transmembrane region" description="Helical" evidence="2">
    <location>
        <begin position="54"/>
        <end position="77"/>
    </location>
</feature>
<evidence type="ECO:0000256" key="1">
    <source>
        <dbReference type="SAM" id="MobiDB-lite"/>
    </source>
</evidence>
<dbReference type="Proteomes" id="UP001596408">
    <property type="component" value="Unassembled WGS sequence"/>
</dbReference>
<dbReference type="AlphaFoldDB" id="A0ABD5U178"/>
<dbReference type="RefSeq" id="WP_379697318.1">
    <property type="nucleotide sequence ID" value="NZ_JBHSXH010000015.1"/>
</dbReference>
<evidence type="ECO:0000256" key="2">
    <source>
        <dbReference type="SAM" id="Phobius"/>
    </source>
</evidence>
<keyword evidence="2" id="KW-0472">Membrane</keyword>
<comment type="caution">
    <text evidence="4">The sequence shown here is derived from an EMBL/GenBank/DDBJ whole genome shotgun (WGS) entry which is preliminary data.</text>
</comment>
<feature type="domain" description="DUF7322" evidence="3">
    <location>
        <begin position="47"/>
        <end position="101"/>
    </location>
</feature>
<proteinExistence type="predicted"/>
<keyword evidence="5" id="KW-1185">Reference proteome</keyword>
<accession>A0ABD5U178</accession>
<evidence type="ECO:0000313" key="5">
    <source>
        <dbReference type="Proteomes" id="UP001596408"/>
    </source>
</evidence>
<gene>
    <name evidence="4" type="ORF">ACFQEV_14310</name>
</gene>
<keyword evidence="2" id="KW-1133">Transmembrane helix</keyword>
<feature type="compositionally biased region" description="Acidic residues" evidence="1">
    <location>
        <begin position="1"/>
        <end position="11"/>
    </location>
</feature>
<feature type="compositionally biased region" description="Low complexity" evidence="1">
    <location>
        <begin position="26"/>
        <end position="40"/>
    </location>
</feature>
<sequence length="108" mass="11466">MFDDDASDDPDNPYPPGTEGPRVEIPSVDVPSVNVPSPDSAADNAGDSKLASLFLFHVILWNAVLLLLSLGAMLIYFRADWDTGGQLVAAGVVLSVYGVYRLPDGTSE</sequence>
<evidence type="ECO:0000259" key="3">
    <source>
        <dbReference type="Pfam" id="PF24008"/>
    </source>
</evidence>
<dbReference type="InterPro" id="IPR055746">
    <property type="entry name" value="DUF7322"/>
</dbReference>
<dbReference type="Pfam" id="PF24008">
    <property type="entry name" value="DUF7322"/>
    <property type="match status" value="1"/>
</dbReference>
<dbReference type="EMBL" id="JBHSXH010000015">
    <property type="protein sequence ID" value="MFC6826154.1"/>
    <property type="molecule type" value="Genomic_DNA"/>
</dbReference>
<protein>
    <recommendedName>
        <fullName evidence="3">DUF7322 domain-containing protein</fullName>
    </recommendedName>
</protein>
<keyword evidence="2" id="KW-0812">Transmembrane</keyword>